<organism evidence="10 11">
    <name type="scientific">Strongyloides venezuelensis</name>
    <name type="common">Threadworm</name>
    <dbReference type="NCBI Taxonomy" id="75913"/>
    <lineage>
        <taxon>Eukaryota</taxon>
        <taxon>Metazoa</taxon>
        <taxon>Ecdysozoa</taxon>
        <taxon>Nematoda</taxon>
        <taxon>Chromadorea</taxon>
        <taxon>Rhabditida</taxon>
        <taxon>Tylenchina</taxon>
        <taxon>Panagrolaimomorpha</taxon>
        <taxon>Strongyloidoidea</taxon>
        <taxon>Strongyloididae</taxon>
        <taxon>Strongyloides</taxon>
    </lineage>
</organism>
<dbReference type="AlphaFoldDB" id="A0A0K0FZY8"/>
<keyword evidence="3 9" id="KW-0812">Transmembrane</keyword>
<dbReference type="Gene3D" id="3.20.20.80">
    <property type="entry name" value="Glycosidases"/>
    <property type="match status" value="1"/>
</dbReference>
<evidence type="ECO:0000256" key="6">
    <source>
        <dbReference type="ARBA" id="ARBA00022989"/>
    </source>
</evidence>
<keyword evidence="8 9" id="KW-0472">Membrane</keyword>
<dbReference type="GO" id="GO:0000139">
    <property type="term" value="C:Golgi membrane"/>
    <property type="evidence" value="ECO:0007669"/>
    <property type="project" value="UniProtKB-SubCell"/>
</dbReference>
<dbReference type="InterPro" id="IPR026071">
    <property type="entry name" value="Glyco_Hydrolase_99"/>
</dbReference>
<feature type="transmembrane region" description="Helical" evidence="9">
    <location>
        <begin position="7"/>
        <end position="27"/>
    </location>
</feature>
<evidence type="ECO:0000256" key="5">
    <source>
        <dbReference type="ARBA" id="ARBA00022968"/>
    </source>
</evidence>
<keyword evidence="4" id="KW-0378">Hydrolase</keyword>
<evidence type="ECO:0000256" key="3">
    <source>
        <dbReference type="ARBA" id="ARBA00022692"/>
    </source>
</evidence>
<proteinExistence type="inferred from homology"/>
<keyword evidence="6 9" id="KW-1133">Transmembrane helix</keyword>
<name>A0A0K0FZY8_STRVS</name>
<comment type="similarity">
    <text evidence="2">Belongs to the glycosyl hydrolase 99 family.</text>
</comment>
<dbReference type="PANTHER" id="PTHR13572:SF4">
    <property type="entry name" value="RE57134P"/>
    <property type="match status" value="1"/>
</dbReference>
<reference evidence="10" key="1">
    <citation type="submission" date="2014-07" db="EMBL/GenBank/DDBJ databases">
        <authorList>
            <person name="Martin A.A"/>
            <person name="De Silva N."/>
        </authorList>
    </citation>
    <scope>NUCLEOTIDE SEQUENCE</scope>
</reference>
<dbReference type="Proteomes" id="UP000035680">
    <property type="component" value="Unassembled WGS sequence"/>
</dbReference>
<evidence type="ECO:0000256" key="2">
    <source>
        <dbReference type="ARBA" id="ARBA00009559"/>
    </source>
</evidence>
<keyword evidence="5" id="KW-0735">Signal-anchor</keyword>
<dbReference type="CDD" id="cd11574">
    <property type="entry name" value="GH99"/>
    <property type="match status" value="1"/>
</dbReference>
<evidence type="ECO:0000256" key="8">
    <source>
        <dbReference type="ARBA" id="ARBA00023136"/>
    </source>
</evidence>
<evidence type="ECO:0000256" key="1">
    <source>
        <dbReference type="ARBA" id="ARBA00004323"/>
    </source>
</evidence>
<dbReference type="STRING" id="75913.A0A0K0FZY8"/>
<keyword evidence="7" id="KW-0333">Golgi apparatus</keyword>
<dbReference type="Pfam" id="PF16317">
    <property type="entry name" value="Glyco_hydro_99"/>
    <property type="match status" value="1"/>
</dbReference>
<evidence type="ECO:0000256" key="4">
    <source>
        <dbReference type="ARBA" id="ARBA00022801"/>
    </source>
</evidence>
<reference evidence="11" key="2">
    <citation type="submission" date="2015-08" db="UniProtKB">
        <authorList>
            <consortium name="WormBaseParasite"/>
        </authorList>
    </citation>
    <scope>IDENTIFICATION</scope>
</reference>
<dbReference type="WBParaSite" id="SVE_1802000.1">
    <property type="protein sequence ID" value="SVE_1802000.1"/>
    <property type="gene ID" value="SVE_1802000"/>
</dbReference>
<keyword evidence="10" id="KW-1185">Reference proteome</keyword>
<sequence length="520" mass="60697">MRAIQTLKFLILCTLIFTFYLGFVAIMNTNNIRKFNNFQKMEEKRLSKVLVDEHEEININIIENKEKIIYTDVITTLPEVVKPEISTKKTPDKKVEKMKTTTTTTTTTQVVTEKKTVQTTKISSNITRVINEKDHTSAPIHIFYYPWYGTPKFDNGSYYHWNHHVLRKWDDPSKEPLYYYKPPYEIASVFYPQLGAYSSRNLEVIEKHMKMISSAGIDAVAISWFPKAKADSEGKPWEDMIKTYLDIAVKYKLKITFHMEPYKGRTIESIHDDIKYVIDTYGKHNGFYRQKPKKVEVKKGSSFEKDAKDIAQLEKPVFYIYDSYLINSSDWYKMTSLNGSLTIRHTMYDSILIGLLVKENDQLEILKSGFDGIYTYFASDGFSYGSTMSNWMSLSEFCEKNDLLFVPSVGPGYNDERVRPWNSINTKERNGGEYYKDHFKEAHTARADIVSITSFNEWHEGTQIEPAVPFTDTKTHPKHPYKYESYSKEPEQYLHITFEMIKLYFTPHSKDIEARLGVIV</sequence>
<evidence type="ECO:0000313" key="10">
    <source>
        <dbReference type="Proteomes" id="UP000035680"/>
    </source>
</evidence>
<dbReference type="GO" id="GO:0004559">
    <property type="term" value="F:alpha-mannosidase activity"/>
    <property type="evidence" value="ECO:0007669"/>
    <property type="project" value="TreeGrafter"/>
</dbReference>
<dbReference type="PANTHER" id="PTHR13572">
    <property type="entry name" value="ENDO-ALPHA-1,2-MANNOSIDASE"/>
    <property type="match status" value="1"/>
</dbReference>
<evidence type="ECO:0000256" key="9">
    <source>
        <dbReference type="SAM" id="Phobius"/>
    </source>
</evidence>
<accession>A0A0K0FZY8</accession>
<evidence type="ECO:0000256" key="7">
    <source>
        <dbReference type="ARBA" id="ARBA00023034"/>
    </source>
</evidence>
<evidence type="ECO:0000313" key="11">
    <source>
        <dbReference type="WBParaSite" id="SVE_1802000.1"/>
    </source>
</evidence>
<protein>
    <submittedName>
        <fullName evidence="11">Glycoprotein endo-alpha-1,2-mannosidase</fullName>
    </submittedName>
</protein>
<comment type="subcellular location">
    <subcellularLocation>
        <location evidence="1">Golgi apparatus membrane</location>
        <topology evidence="1">Single-pass type II membrane protein</topology>
    </subcellularLocation>
</comment>